<dbReference type="InterPro" id="IPR007140">
    <property type="entry name" value="DUF350"/>
</dbReference>
<evidence type="ECO:0000313" key="8">
    <source>
        <dbReference type="EMBL" id="MFC3040058.1"/>
    </source>
</evidence>
<keyword evidence="9" id="KW-1185">Reference proteome</keyword>
<evidence type="ECO:0000313" key="9">
    <source>
        <dbReference type="Proteomes" id="UP001595279"/>
    </source>
</evidence>
<feature type="transmembrane region" description="Helical" evidence="7">
    <location>
        <begin position="116"/>
        <end position="135"/>
    </location>
</feature>
<keyword evidence="6 7" id="KW-0472">Membrane</keyword>
<dbReference type="PANTHER" id="PTHR40043:SF1">
    <property type="entry name" value="UPF0719 INNER MEMBRANE PROTEIN YJFL"/>
    <property type="match status" value="1"/>
</dbReference>
<name>A0ABV7CUT6_9BACI</name>
<keyword evidence="5 7" id="KW-1133">Transmembrane helix</keyword>
<comment type="caution">
    <text evidence="8">The sequence shown here is derived from an EMBL/GenBank/DDBJ whole genome shotgun (WGS) entry which is preliminary data.</text>
</comment>
<evidence type="ECO:0000256" key="1">
    <source>
        <dbReference type="ARBA" id="ARBA00004651"/>
    </source>
</evidence>
<accession>A0ABV7CUT6</accession>
<evidence type="ECO:0000256" key="6">
    <source>
        <dbReference type="ARBA" id="ARBA00023136"/>
    </source>
</evidence>
<feature type="transmembrane region" description="Helical" evidence="7">
    <location>
        <begin position="75"/>
        <end position="96"/>
    </location>
</feature>
<organism evidence="8 9">
    <name type="scientific">Virgibacillus xinjiangensis</name>
    <dbReference type="NCBI Taxonomy" id="393090"/>
    <lineage>
        <taxon>Bacteria</taxon>
        <taxon>Bacillati</taxon>
        <taxon>Bacillota</taxon>
        <taxon>Bacilli</taxon>
        <taxon>Bacillales</taxon>
        <taxon>Bacillaceae</taxon>
        <taxon>Virgibacillus</taxon>
    </lineage>
</organism>
<evidence type="ECO:0000256" key="5">
    <source>
        <dbReference type="ARBA" id="ARBA00022989"/>
    </source>
</evidence>
<dbReference type="RefSeq" id="WP_390270713.1">
    <property type="nucleotide sequence ID" value="NZ_JBHRSA010000031.1"/>
</dbReference>
<feature type="transmembrane region" description="Helical" evidence="7">
    <location>
        <begin position="49"/>
        <end position="69"/>
    </location>
</feature>
<protein>
    <submittedName>
        <fullName evidence="8">DUF350 domain-containing protein</fullName>
    </submittedName>
</protein>
<evidence type="ECO:0000256" key="7">
    <source>
        <dbReference type="SAM" id="Phobius"/>
    </source>
</evidence>
<evidence type="ECO:0000256" key="4">
    <source>
        <dbReference type="ARBA" id="ARBA00022692"/>
    </source>
</evidence>
<feature type="transmembrane region" description="Helical" evidence="7">
    <location>
        <begin position="15"/>
        <end position="37"/>
    </location>
</feature>
<dbReference type="EMBL" id="JBHRSA010000031">
    <property type="protein sequence ID" value="MFC3040058.1"/>
    <property type="molecule type" value="Genomic_DNA"/>
</dbReference>
<dbReference type="Proteomes" id="UP001595279">
    <property type="component" value="Unassembled WGS sequence"/>
</dbReference>
<keyword evidence="3" id="KW-1003">Cell membrane</keyword>
<dbReference type="Pfam" id="PF03994">
    <property type="entry name" value="DUF350"/>
    <property type="match status" value="1"/>
</dbReference>
<sequence>MNGVFWENIMVIAAARYSIVILCTLVFLAVFELVTTYRNWTEIKRGNMAVALATGGKIIGIANIFRYSIEQNDSLLQTVGWGIFGFVLLLMGYLIFEFLTPTIKVDEEIGRGNKAVGLISLVISLGLSFVVGASIT</sequence>
<gene>
    <name evidence="8" type="ORF">ACFOGI_07320</name>
</gene>
<comment type="similarity">
    <text evidence="2">Belongs to the UPF0719 family.</text>
</comment>
<comment type="subcellular location">
    <subcellularLocation>
        <location evidence="1">Cell membrane</location>
        <topology evidence="1">Multi-pass membrane protein</topology>
    </subcellularLocation>
</comment>
<keyword evidence="4 7" id="KW-0812">Transmembrane</keyword>
<evidence type="ECO:0000256" key="3">
    <source>
        <dbReference type="ARBA" id="ARBA00022475"/>
    </source>
</evidence>
<evidence type="ECO:0000256" key="2">
    <source>
        <dbReference type="ARBA" id="ARBA00005779"/>
    </source>
</evidence>
<proteinExistence type="inferred from homology"/>
<reference evidence="9" key="1">
    <citation type="journal article" date="2019" name="Int. J. Syst. Evol. Microbiol.">
        <title>The Global Catalogue of Microorganisms (GCM) 10K type strain sequencing project: providing services to taxonomists for standard genome sequencing and annotation.</title>
        <authorList>
            <consortium name="The Broad Institute Genomics Platform"/>
            <consortium name="The Broad Institute Genome Sequencing Center for Infectious Disease"/>
            <person name="Wu L."/>
            <person name="Ma J."/>
        </authorList>
    </citation>
    <scope>NUCLEOTIDE SEQUENCE [LARGE SCALE GENOMIC DNA]</scope>
    <source>
        <strain evidence="9">KCTC 13128</strain>
    </source>
</reference>
<dbReference type="PANTHER" id="PTHR40043">
    <property type="entry name" value="UPF0719 INNER MEMBRANE PROTEIN YJFL"/>
    <property type="match status" value="1"/>
</dbReference>